<keyword evidence="2 7" id="KW-0436">Ligase</keyword>
<dbReference type="KEGG" id="ips:CfP315_0500"/>
<evidence type="ECO:0000256" key="1">
    <source>
        <dbReference type="ARBA" id="ARBA00007894"/>
    </source>
</evidence>
<evidence type="ECO:0000313" key="10">
    <source>
        <dbReference type="EMBL" id="BED91943.1"/>
    </source>
</evidence>
<dbReference type="Pfam" id="PF00749">
    <property type="entry name" value="tRNA-synt_1c"/>
    <property type="match status" value="1"/>
</dbReference>
<evidence type="ECO:0000256" key="4">
    <source>
        <dbReference type="ARBA" id="ARBA00022840"/>
    </source>
</evidence>
<evidence type="ECO:0000256" key="3">
    <source>
        <dbReference type="ARBA" id="ARBA00022741"/>
    </source>
</evidence>
<dbReference type="SUPFAM" id="SSF52374">
    <property type="entry name" value="Nucleotidylyl transferase"/>
    <property type="match status" value="1"/>
</dbReference>
<comment type="function">
    <text evidence="7">Catalyzes the attachment of glutamate to tRNA(Glu) in a two-step reaction: glutamate is first activated by ATP to form Glu-AMP and then transferred to the acceptor end of tRNA(Glu).</text>
</comment>
<dbReference type="InterPro" id="IPR045462">
    <property type="entry name" value="aa-tRNA-synth_I_cd-bd"/>
</dbReference>
<dbReference type="Gene3D" id="3.40.50.620">
    <property type="entry name" value="HUPs"/>
    <property type="match status" value="1"/>
</dbReference>
<dbReference type="InterPro" id="IPR020058">
    <property type="entry name" value="Glu/Gln-tRNA-synth_Ib_cat-dom"/>
</dbReference>
<organism evidence="10">
    <name type="scientific">Candidatus Improbicoccus pseudotrichonymphae</name>
    <dbReference type="NCBI Taxonomy" id="3033792"/>
    <lineage>
        <taxon>Bacteria</taxon>
        <taxon>Bacillati</taxon>
        <taxon>Bacillota</taxon>
        <taxon>Clostridia</taxon>
        <taxon>Candidatus Improbicoccus</taxon>
    </lineage>
</organism>
<protein>
    <recommendedName>
        <fullName evidence="7">Glutamate--tRNA ligase</fullName>
        <ecNumber evidence="7">6.1.1.17</ecNumber>
    </recommendedName>
    <alternativeName>
        <fullName evidence="7">Glutamyl-tRNA synthetase</fullName>
        <shortName evidence="7">GluRS</shortName>
    </alternativeName>
</protein>
<name>A0AA48I8B0_9FIRM</name>
<dbReference type="GO" id="GO:0004818">
    <property type="term" value="F:glutamate-tRNA ligase activity"/>
    <property type="evidence" value="ECO:0007669"/>
    <property type="project" value="UniProtKB-UniRule"/>
</dbReference>
<dbReference type="InterPro" id="IPR008925">
    <property type="entry name" value="aa_tRNA-synth_I_cd-bd_sf"/>
</dbReference>
<evidence type="ECO:0000256" key="7">
    <source>
        <dbReference type="HAMAP-Rule" id="MF_00022"/>
    </source>
</evidence>
<dbReference type="EMBL" id="AP027924">
    <property type="protein sequence ID" value="BED91943.1"/>
    <property type="molecule type" value="Genomic_DNA"/>
</dbReference>
<proteinExistence type="inferred from homology"/>
<feature type="domain" description="Aminoacyl-tRNA synthetase class I anticodon-binding" evidence="9">
    <location>
        <begin position="356"/>
        <end position="479"/>
    </location>
</feature>
<dbReference type="InterPro" id="IPR000924">
    <property type="entry name" value="Glu/Gln-tRNA-synth"/>
</dbReference>
<dbReference type="PRINTS" id="PR00987">
    <property type="entry name" value="TRNASYNTHGLU"/>
</dbReference>
<dbReference type="EC" id="6.1.1.17" evidence="7"/>
<dbReference type="Pfam" id="PF19269">
    <property type="entry name" value="Anticodon_2"/>
    <property type="match status" value="1"/>
</dbReference>
<feature type="short sequence motif" description="'HIGH' region" evidence="7">
    <location>
        <begin position="11"/>
        <end position="21"/>
    </location>
</feature>
<dbReference type="InterPro" id="IPR001412">
    <property type="entry name" value="aa-tRNA-synth_I_CS"/>
</dbReference>
<keyword evidence="3 7" id="KW-0547">Nucleotide-binding</keyword>
<dbReference type="GO" id="GO:0000049">
    <property type="term" value="F:tRNA binding"/>
    <property type="evidence" value="ECO:0007669"/>
    <property type="project" value="InterPro"/>
</dbReference>
<dbReference type="InterPro" id="IPR020751">
    <property type="entry name" value="aa-tRNA-synth_I_codon-bd_sub2"/>
</dbReference>
<comment type="subcellular location">
    <subcellularLocation>
        <location evidence="7">Cytoplasm</location>
    </subcellularLocation>
</comment>
<dbReference type="GO" id="GO:0005524">
    <property type="term" value="F:ATP binding"/>
    <property type="evidence" value="ECO:0007669"/>
    <property type="project" value="UniProtKB-UniRule"/>
</dbReference>
<evidence type="ECO:0000259" key="9">
    <source>
        <dbReference type="Pfam" id="PF19269"/>
    </source>
</evidence>
<gene>
    <name evidence="7" type="primary">gltX</name>
    <name evidence="10" type="ORF">CfP315_0500</name>
</gene>
<dbReference type="Gene3D" id="1.10.10.350">
    <property type="match status" value="1"/>
</dbReference>
<keyword evidence="7" id="KW-0963">Cytoplasm</keyword>
<keyword evidence="5 7" id="KW-0648">Protein biosynthesis</keyword>
<feature type="binding site" evidence="7">
    <location>
        <position position="247"/>
    </location>
    <ligand>
        <name>ATP</name>
        <dbReference type="ChEBI" id="CHEBI:30616"/>
    </ligand>
</feature>
<evidence type="ECO:0000256" key="6">
    <source>
        <dbReference type="ARBA" id="ARBA00023146"/>
    </source>
</evidence>
<dbReference type="InterPro" id="IPR033910">
    <property type="entry name" value="GluRS_core"/>
</dbReference>
<comment type="catalytic activity">
    <reaction evidence="7">
        <text>tRNA(Glu) + L-glutamate + ATP = L-glutamyl-tRNA(Glu) + AMP + diphosphate</text>
        <dbReference type="Rhea" id="RHEA:23540"/>
        <dbReference type="Rhea" id="RHEA-COMP:9663"/>
        <dbReference type="Rhea" id="RHEA-COMP:9680"/>
        <dbReference type="ChEBI" id="CHEBI:29985"/>
        <dbReference type="ChEBI" id="CHEBI:30616"/>
        <dbReference type="ChEBI" id="CHEBI:33019"/>
        <dbReference type="ChEBI" id="CHEBI:78442"/>
        <dbReference type="ChEBI" id="CHEBI:78520"/>
        <dbReference type="ChEBI" id="CHEBI:456215"/>
        <dbReference type="EC" id="6.1.1.17"/>
    </reaction>
</comment>
<keyword evidence="4 7" id="KW-0067">ATP-binding</keyword>
<dbReference type="GO" id="GO:0008270">
    <property type="term" value="F:zinc ion binding"/>
    <property type="evidence" value="ECO:0007669"/>
    <property type="project" value="InterPro"/>
</dbReference>
<dbReference type="InterPro" id="IPR004527">
    <property type="entry name" value="Glu-tRNA-ligase_bac/mito"/>
</dbReference>
<feature type="short sequence motif" description="'KMSKS' region" evidence="7">
    <location>
        <begin position="244"/>
        <end position="248"/>
    </location>
</feature>
<accession>A0AA48I8B0</accession>
<dbReference type="SUPFAM" id="SSF48163">
    <property type="entry name" value="An anticodon-binding domain of class I aminoacyl-tRNA synthetases"/>
    <property type="match status" value="1"/>
</dbReference>
<dbReference type="AlphaFoldDB" id="A0AA48I8B0"/>
<dbReference type="GO" id="GO:0005737">
    <property type="term" value="C:cytoplasm"/>
    <property type="evidence" value="ECO:0007669"/>
    <property type="project" value="UniProtKB-SubCell"/>
</dbReference>
<evidence type="ECO:0000256" key="2">
    <source>
        <dbReference type="ARBA" id="ARBA00022598"/>
    </source>
</evidence>
<dbReference type="GO" id="GO:0006424">
    <property type="term" value="P:glutamyl-tRNA aminoacylation"/>
    <property type="evidence" value="ECO:0007669"/>
    <property type="project" value="UniProtKB-UniRule"/>
</dbReference>
<dbReference type="InterPro" id="IPR049940">
    <property type="entry name" value="GluQ/Sye"/>
</dbReference>
<keyword evidence="6 7" id="KW-0030">Aminoacyl-tRNA synthetase</keyword>
<comment type="similarity">
    <text evidence="1 7">Belongs to the class-I aminoacyl-tRNA synthetase family. Glutamate--tRNA ligase type 1 subfamily.</text>
</comment>
<dbReference type="HAMAP" id="MF_00022">
    <property type="entry name" value="Glu_tRNA_synth_type1"/>
    <property type="match status" value="1"/>
</dbReference>
<dbReference type="PROSITE" id="PS00178">
    <property type="entry name" value="AA_TRNA_LIGASE_I"/>
    <property type="match status" value="1"/>
</dbReference>
<dbReference type="CDD" id="cd00808">
    <property type="entry name" value="GluRS_core"/>
    <property type="match status" value="1"/>
</dbReference>
<reference evidence="10" key="1">
    <citation type="journal article" date="2023" name="ISME J.">
        <title>Emergence of putative energy parasites within Clostridia revealed by genome analysis of a novel endosymbiotic clade.</title>
        <authorList>
            <person name="Takahashi K."/>
            <person name="Kuwahara H."/>
            <person name="Horikawa Y."/>
            <person name="Izawa K."/>
            <person name="Kato D."/>
            <person name="Inagaki T."/>
            <person name="Yuki M."/>
            <person name="Ohkuma M."/>
            <person name="Hongoh Y."/>
        </authorList>
    </citation>
    <scope>NUCLEOTIDE SEQUENCE</scope>
    <source>
        <strain evidence="10">CfP3-15</strain>
    </source>
</reference>
<evidence type="ECO:0000259" key="8">
    <source>
        <dbReference type="Pfam" id="PF00749"/>
    </source>
</evidence>
<comment type="subunit">
    <text evidence="7">Monomer.</text>
</comment>
<dbReference type="PANTHER" id="PTHR43311">
    <property type="entry name" value="GLUTAMATE--TRNA LIGASE"/>
    <property type="match status" value="1"/>
</dbReference>
<sequence>MEKIVRTRFAPSPTGYMHIGNLRSALYAYLVARSRNGKFVLRIEDTDRARYIKGTEEVIYETLRISGIKHDEGPDIGGDFEPYTQSQRLKIYLDYAYKLVSLDKAYYCFCEKSTDSFGYDRKCRNLSIKEITDKLNNNLKYVIRQKVPLSGISEFQDEVFGKISIQNSEIEDQILIKSDGFPTYNFANVIDDHEMMITHVIRGCEYLSSTPKYNLIYEAFDWDVPKYVHLPLILGKEKDGTTAKLSKRNGSVSFEELISDGFLPEAIINYISFLGWCPESKEEFFSLSKLEKEFDFRRIGKSPAIFDYNKLLWMNSQYIKNKNLEELSEIIKRYISEYVDSNNKYKILELLSDKDNKVIKMLQPRIEKISEFVNKVSFLLEIKDFDFDIFCNQKYKINENKTKIILNELVKQFDSFERWNCDDIYKNFVKISEILDEKKAAIMWVARIAVSGLEVTPGGAPEIFEILGKKEILNRLKNIRY</sequence>
<dbReference type="InterPro" id="IPR014729">
    <property type="entry name" value="Rossmann-like_a/b/a_fold"/>
</dbReference>
<comment type="caution">
    <text evidence="7">Lacks conserved residue(s) required for the propagation of feature annotation.</text>
</comment>
<evidence type="ECO:0000256" key="5">
    <source>
        <dbReference type="ARBA" id="ARBA00022917"/>
    </source>
</evidence>
<dbReference type="Proteomes" id="UP001337580">
    <property type="component" value="Chromosome"/>
</dbReference>
<dbReference type="NCBIfam" id="TIGR00464">
    <property type="entry name" value="gltX_bact"/>
    <property type="match status" value="1"/>
</dbReference>
<dbReference type="PANTHER" id="PTHR43311:SF2">
    <property type="entry name" value="GLUTAMATE--TRNA LIGASE, MITOCHONDRIAL-RELATED"/>
    <property type="match status" value="1"/>
</dbReference>
<feature type="domain" description="Glutamyl/glutaminyl-tRNA synthetase class Ib catalytic" evidence="8">
    <location>
        <begin position="5"/>
        <end position="313"/>
    </location>
</feature>